<dbReference type="RefSeq" id="WP_274162480.1">
    <property type="nucleotide sequence ID" value="NZ_JAJUBC010000001.1"/>
</dbReference>
<comment type="caution">
    <text evidence="1">The sequence shown here is derived from an EMBL/GenBank/DDBJ whole genome shotgun (WGS) entry which is preliminary data.</text>
</comment>
<keyword evidence="2" id="KW-1185">Reference proteome</keyword>
<evidence type="ECO:0000313" key="1">
    <source>
        <dbReference type="EMBL" id="MDD1791519.1"/>
    </source>
</evidence>
<sequence length="99" mass="10914">MISPTSVHATSLCLDILSSEHFRNASQEDISGYYQEILDMVQARLMDGSTKAFGGDKHTAEDIAQKVVALLQKCKTSNYPTVDMILEWFESGSSLPNSN</sequence>
<accession>A0ABT5QUT4</accession>
<gene>
    <name evidence="1" type="ORF">LRP50_00035</name>
</gene>
<evidence type="ECO:0000313" key="2">
    <source>
        <dbReference type="Proteomes" id="UP001149400"/>
    </source>
</evidence>
<organism evidence="1 2">
    <name type="scientific">Enterovibrio gelatinilyticus</name>
    <dbReference type="NCBI Taxonomy" id="2899819"/>
    <lineage>
        <taxon>Bacteria</taxon>
        <taxon>Pseudomonadati</taxon>
        <taxon>Pseudomonadota</taxon>
        <taxon>Gammaproteobacteria</taxon>
        <taxon>Vibrionales</taxon>
        <taxon>Vibrionaceae</taxon>
        <taxon>Enterovibrio</taxon>
    </lineage>
</organism>
<dbReference type="Proteomes" id="UP001149400">
    <property type="component" value="Unassembled WGS sequence"/>
</dbReference>
<proteinExistence type="predicted"/>
<reference evidence="1" key="1">
    <citation type="submission" date="2021-12" db="EMBL/GenBank/DDBJ databases">
        <title>Enterovibrio ZSDZ35 sp. nov. and Enterovibrio ZSDZ42 sp. nov., isolated from coastal seawater in Qingdao.</title>
        <authorList>
            <person name="Zhang P."/>
        </authorList>
    </citation>
    <scope>NUCLEOTIDE SEQUENCE</scope>
    <source>
        <strain evidence="1">ZSDZ42</strain>
    </source>
</reference>
<name>A0ABT5QUT4_9GAMM</name>
<dbReference type="EMBL" id="JAJUBC010000001">
    <property type="protein sequence ID" value="MDD1791519.1"/>
    <property type="molecule type" value="Genomic_DNA"/>
</dbReference>
<protein>
    <submittedName>
        <fullName evidence="1">Uncharacterized protein</fullName>
    </submittedName>
</protein>